<accession>A0A1F7X6A6</accession>
<gene>
    <name evidence="2" type="ORF">A2Z67_02825</name>
</gene>
<evidence type="ECO:0000313" key="3">
    <source>
        <dbReference type="Proteomes" id="UP000176939"/>
    </source>
</evidence>
<feature type="region of interest" description="Disordered" evidence="1">
    <location>
        <begin position="168"/>
        <end position="232"/>
    </location>
</feature>
<dbReference type="EMBL" id="MGFQ01000007">
    <property type="protein sequence ID" value="OGM10511.1"/>
    <property type="molecule type" value="Genomic_DNA"/>
</dbReference>
<reference evidence="2 3" key="1">
    <citation type="journal article" date="2016" name="Nat. Commun.">
        <title>Thousands of microbial genomes shed light on interconnected biogeochemical processes in an aquifer system.</title>
        <authorList>
            <person name="Anantharaman K."/>
            <person name="Brown C.T."/>
            <person name="Hug L.A."/>
            <person name="Sharon I."/>
            <person name="Castelle C.J."/>
            <person name="Probst A.J."/>
            <person name="Thomas B.C."/>
            <person name="Singh A."/>
            <person name="Wilkins M.J."/>
            <person name="Karaoz U."/>
            <person name="Brodie E.L."/>
            <person name="Williams K.H."/>
            <person name="Hubbard S.S."/>
            <person name="Banfield J.F."/>
        </authorList>
    </citation>
    <scope>NUCLEOTIDE SEQUENCE [LARGE SCALE GENOMIC DNA]</scope>
</reference>
<protein>
    <submittedName>
        <fullName evidence="2">Uncharacterized protein</fullName>
    </submittedName>
</protein>
<feature type="compositionally biased region" description="Basic residues" evidence="1">
    <location>
        <begin position="214"/>
        <end position="228"/>
    </location>
</feature>
<feature type="compositionally biased region" description="Basic and acidic residues" evidence="1">
    <location>
        <begin position="203"/>
        <end position="213"/>
    </location>
</feature>
<evidence type="ECO:0000256" key="1">
    <source>
        <dbReference type="SAM" id="MobiDB-lite"/>
    </source>
</evidence>
<dbReference type="AlphaFoldDB" id="A0A1F7X6A6"/>
<sequence>MVKAELKTIEELEKSRGPDKGPRKRKIIAHTTSKGETYYFERDEKGKLKIYDRPPKDVGKSYEILTPFEKADVRLTKDEAREWINLRIKDRAKEKIRCFIRDKKKAPTVDCIAKKVYEDLVEDWTRDNYVLEASRAVVTDDKKVSLQDHVNVIVSQFFDTEGKLLERMGKEGDKESKPEPSGTTITDARDMQYSLISLDEAYDLEKGRGPDKQPRKKRGRGKKEKSKPKILDQYGYDFSKLFEKSLDQEHIAQKEERKNNGRN</sequence>
<comment type="caution">
    <text evidence="2">The sequence shown here is derived from an EMBL/GenBank/DDBJ whole genome shotgun (WGS) entry which is preliminary data.</text>
</comment>
<feature type="compositionally biased region" description="Basic and acidic residues" evidence="1">
    <location>
        <begin position="168"/>
        <end position="178"/>
    </location>
</feature>
<name>A0A1F7X6A6_9BACT</name>
<evidence type="ECO:0000313" key="2">
    <source>
        <dbReference type="EMBL" id="OGM10511.1"/>
    </source>
</evidence>
<dbReference type="Proteomes" id="UP000176939">
    <property type="component" value="Unassembled WGS sequence"/>
</dbReference>
<organism evidence="2 3">
    <name type="scientific">Candidatus Woesebacteria bacterium RBG_13_36_22</name>
    <dbReference type="NCBI Taxonomy" id="1802478"/>
    <lineage>
        <taxon>Bacteria</taxon>
        <taxon>Candidatus Woeseibacteriota</taxon>
    </lineage>
</organism>
<proteinExistence type="predicted"/>